<feature type="compositionally biased region" description="Pro residues" evidence="1">
    <location>
        <begin position="309"/>
        <end position="325"/>
    </location>
</feature>
<keyword evidence="2" id="KW-0472">Membrane</keyword>
<comment type="caution">
    <text evidence="3">The sequence shown here is derived from an EMBL/GenBank/DDBJ whole genome shotgun (WGS) entry which is preliminary data.</text>
</comment>
<feature type="compositionally biased region" description="Low complexity" evidence="1">
    <location>
        <begin position="109"/>
        <end position="122"/>
    </location>
</feature>
<gene>
    <name evidence="3" type="ORF">RNC47_18705</name>
</gene>
<feature type="region of interest" description="Disordered" evidence="1">
    <location>
        <begin position="1"/>
        <end position="333"/>
    </location>
</feature>
<organism evidence="3 4">
    <name type="scientific">Streptomyces millisiae</name>
    <dbReference type="NCBI Taxonomy" id="3075542"/>
    <lineage>
        <taxon>Bacteria</taxon>
        <taxon>Bacillati</taxon>
        <taxon>Actinomycetota</taxon>
        <taxon>Actinomycetes</taxon>
        <taxon>Kitasatosporales</taxon>
        <taxon>Streptomycetaceae</taxon>
        <taxon>Streptomyces</taxon>
    </lineage>
</organism>
<protein>
    <submittedName>
        <fullName evidence="3">Uncharacterized protein</fullName>
    </submittedName>
</protein>
<evidence type="ECO:0000256" key="1">
    <source>
        <dbReference type="SAM" id="MobiDB-lite"/>
    </source>
</evidence>
<feature type="compositionally biased region" description="Basic and acidic residues" evidence="1">
    <location>
        <begin position="1"/>
        <end position="13"/>
    </location>
</feature>
<dbReference type="EMBL" id="JAVREM010000023">
    <property type="protein sequence ID" value="MDT0320371.1"/>
    <property type="molecule type" value="Genomic_DNA"/>
</dbReference>
<sequence>MTTHSGRDDEAREGVILPPADSDPWPPTPASAAPSAGQPWGQPWGPGQPGATGEPPRPAMSAPPVPPAPPGGGEDTAAIPAVEVTAQIRALPQHGTPERPATPPPPAAGGPEHAPTQLSPVVPAGPPGPALPRHATPERPSTPPAPPAPARLDQAATQLSPQVRPPAGDNEAPTQLIPPVPAGGGADAAPTQVIPPVPATGGDEAATQLIPPVPANAGEAPTQLIPPVPGNAASEAATTLMPPVPAATTDQATARLGRPVVDDATTQLRAVRPGPRGPAGHAAPPPPQHPQPQGQFSALFDHAASAGPPQGPPPAGGYPYPPEPAPRAGGDRRKPFGIALAVIAGCAVLGLLGGALLGGGDESREPTVEQTAETEEGGNQSAEGDPSTDASTDAEAGAEPGAEADAEARAQAEALSALLADSSASRDSVIQAVADIGGCTNLDAAANNLRAAAAQRNGLVDRLNTLSLDALPEGTALAAALTEAWQASAEADDHYAYWADEARTDPAVCRGGGAGRTDRTNLGDAASGRATTAKERAAQLWNPIATQYGLPERTSNQL</sequence>
<keyword evidence="2" id="KW-1133">Transmembrane helix</keyword>
<feature type="region of interest" description="Disordered" evidence="1">
    <location>
        <begin position="359"/>
        <end position="407"/>
    </location>
</feature>
<reference evidence="4" key="1">
    <citation type="submission" date="2023-07" db="EMBL/GenBank/DDBJ databases">
        <title>30 novel species of actinomycetes from the DSMZ collection.</title>
        <authorList>
            <person name="Nouioui I."/>
        </authorList>
    </citation>
    <scope>NUCLEOTIDE SEQUENCE [LARGE SCALE GENOMIC DNA]</scope>
    <source>
        <strain evidence="4">DSM 44918</strain>
    </source>
</reference>
<feature type="compositionally biased region" description="Low complexity" evidence="1">
    <location>
        <begin position="272"/>
        <end position="282"/>
    </location>
</feature>
<feature type="transmembrane region" description="Helical" evidence="2">
    <location>
        <begin position="336"/>
        <end position="357"/>
    </location>
</feature>
<keyword evidence="2" id="KW-0812">Transmembrane</keyword>
<evidence type="ECO:0000256" key="2">
    <source>
        <dbReference type="SAM" id="Phobius"/>
    </source>
</evidence>
<feature type="compositionally biased region" description="Low complexity" evidence="1">
    <location>
        <begin position="393"/>
        <end position="407"/>
    </location>
</feature>
<evidence type="ECO:0000313" key="4">
    <source>
        <dbReference type="Proteomes" id="UP001183420"/>
    </source>
</evidence>
<dbReference type="RefSeq" id="WP_311600211.1">
    <property type="nucleotide sequence ID" value="NZ_JAVREM010000023.1"/>
</dbReference>
<accession>A0ABU2LS51</accession>
<feature type="compositionally biased region" description="Pro residues" evidence="1">
    <location>
        <begin position="55"/>
        <end position="70"/>
    </location>
</feature>
<feature type="compositionally biased region" description="Low complexity" evidence="1">
    <location>
        <begin position="30"/>
        <end position="45"/>
    </location>
</feature>
<name>A0ABU2LS51_9ACTN</name>
<proteinExistence type="predicted"/>
<dbReference type="Proteomes" id="UP001183420">
    <property type="component" value="Unassembled WGS sequence"/>
</dbReference>
<feature type="compositionally biased region" description="Pro residues" evidence="1">
    <location>
        <begin position="140"/>
        <end position="149"/>
    </location>
</feature>
<evidence type="ECO:0000313" key="3">
    <source>
        <dbReference type="EMBL" id="MDT0320371.1"/>
    </source>
</evidence>
<keyword evidence="4" id="KW-1185">Reference proteome</keyword>